<dbReference type="EMBL" id="HBUF01179193">
    <property type="protein sequence ID" value="CAG6654806.1"/>
    <property type="molecule type" value="Transcribed_RNA"/>
</dbReference>
<proteinExistence type="predicted"/>
<sequence length="134" mass="15163">MCVGYCIGGWCSIPPGAGSTTVPIRRLFGQIQFGCCVERVFGGSLLMRGVLVFVFPEDGLELAHSDALRRHLEHFGKTSLTLGICIPRFRPWCERRDREVPILFGTLLYGDHVFVNGWGQRYFYISICPTHRLL</sequence>
<evidence type="ECO:0000313" key="1">
    <source>
        <dbReference type="EMBL" id="CAG6654806.1"/>
    </source>
</evidence>
<reference evidence="1" key="1">
    <citation type="submission" date="2021-05" db="EMBL/GenBank/DDBJ databases">
        <authorList>
            <person name="Alioto T."/>
            <person name="Alioto T."/>
            <person name="Gomez Garrido J."/>
        </authorList>
    </citation>
    <scope>NUCLEOTIDE SEQUENCE</scope>
</reference>
<name>A0A8D8RTT3_9HEMI</name>
<organism evidence="1">
    <name type="scientific">Cacopsylla melanoneura</name>
    <dbReference type="NCBI Taxonomy" id="428564"/>
    <lineage>
        <taxon>Eukaryota</taxon>
        <taxon>Metazoa</taxon>
        <taxon>Ecdysozoa</taxon>
        <taxon>Arthropoda</taxon>
        <taxon>Hexapoda</taxon>
        <taxon>Insecta</taxon>
        <taxon>Pterygota</taxon>
        <taxon>Neoptera</taxon>
        <taxon>Paraneoptera</taxon>
        <taxon>Hemiptera</taxon>
        <taxon>Sternorrhyncha</taxon>
        <taxon>Psylloidea</taxon>
        <taxon>Psyllidae</taxon>
        <taxon>Psyllinae</taxon>
        <taxon>Cacopsylla</taxon>
    </lineage>
</organism>
<protein>
    <submittedName>
        <fullName evidence="1">Uncharacterized protein</fullName>
    </submittedName>
</protein>
<dbReference type="AlphaFoldDB" id="A0A8D8RTT3"/>
<accession>A0A8D8RTT3</accession>